<accession>A0A1B1K7Y2</accession>
<evidence type="ECO:0000256" key="6">
    <source>
        <dbReference type="SAM" id="Phobius"/>
    </source>
</evidence>
<feature type="transmembrane region" description="Helical" evidence="6">
    <location>
        <begin position="194"/>
        <end position="221"/>
    </location>
</feature>
<dbReference type="Pfam" id="PF09678">
    <property type="entry name" value="Caa3_CtaG"/>
    <property type="match status" value="1"/>
</dbReference>
<protein>
    <submittedName>
        <fullName evidence="7">Cytochrome c oxidase caa3-type, assembly factor CtaG-related protein</fullName>
    </submittedName>
</protein>
<reference evidence="7 8" key="1">
    <citation type="submission" date="2014-07" db="EMBL/GenBank/DDBJ databases">
        <authorList>
            <person name="Zhang J.E."/>
            <person name="Yang H."/>
            <person name="Guo J."/>
            <person name="Deng Z."/>
            <person name="Luo H."/>
            <person name="Luo M."/>
            <person name="Zhao B."/>
        </authorList>
    </citation>
    <scope>NUCLEOTIDE SEQUENCE [LARGE SCALE GENOMIC DNA]</scope>
    <source>
        <strain evidence="7 8">1CP</strain>
    </source>
</reference>
<name>A0A1B1K7Y2_RHOOP</name>
<feature type="transmembrane region" description="Helical" evidence="6">
    <location>
        <begin position="241"/>
        <end position="261"/>
    </location>
</feature>
<evidence type="ECO:0000313" key="8">
    <source>
        <dbReference type="Proteomes" id="UP000186108"/>
    </source>
</evidence>
<keyword evidence="4 6" id="KW-1133">Transmembrane helix</keyword>
<feature type="transmembrane region" description="Helical" evidence="6">
    <location>
        <begin position="126"/>
        <end position="146"/>
    </location>
</feature>
<evidence type="ECO:0000256" key="2">
    <source>
        <dbReference type="ARBA" id="ARBA00022475"/>
    </source>
</evidence>
<organism evidence="7 8">
    <name type="scientific">Rhodococcus opacus</name>
    <name type="common">Nocardia opaca</name>
    <dbReference type="NCBI Taxonomy" id="37919"/>
    <lineage>
        <taxon>Bacteria</taxon>
        <taxon>Bacillati</taxon>
        <taxon>Actinomycetota</taxon>
        <taxon>Actinomycetes</taxon>
        <taxon>Mycobacteriales</taxon>
        <taxon>Nocardiaceae</taxon>
        <taxon>Rhodococcus</taxon>
    </lineage>
</organism>
<dbReference type="GO" id="GO:0005886">
    <property type="term" value="C:plasma membrane"/>
    <property type="evidence" value="ECO:0007669"/>
    <property type="project" value="UniProtKB-SubCell"/>
</dbReference>
<evidence type="ECO:0000256" key="1">
    <source>
        <dbReference type="ARBA" id="ARBA00004651"/>
    </source>
</evidence>
<evidence type="ECO:0000256" key="4">
    <source>
        <dbReference type="ARBA" id="ARBA00022989"/>
    </source>
</evidence>
<evidence type="ECO:0000313" key="7">
    <source>
        <dbReference type="EMBL" id="ANS28668.1"/>
    </source>
</evidence>
<sequence>MTPAPAPTWGAVMTAWTVTPLTTVSMVAATLAYLILVRRLARRGQRWRRGALASWLLAMMVLVIALNSGMAVYAGSLFWVHMLVHLLLIMVVPVLLVGAAPIRLLHDASSSRGRVLVDRIVTSAPSRILTTPVFTVPLYTAVIVLTHLTGFQQAMATHMWIHDTELALYLLAGYLLFLPLIGDELTARPLPHLLRWAVLALCMGPDTFVGITLMMTDYPLAPAYAGMRPDWGPTALTDQNTAGAIMWFGGDGLMMTLMVLITRQWIATGRGGLGRWLEGIRRQATLGDTERTSVDVDDDQAALDAYNARLAALHEHDRRSRRPYSVTARDESP</sequence>
<dbReference type="InterPro" id="IPR019108">
    <property type="entry name" value="Caa3_assmbl_CtaG-rel"/>
</dbReference>
<feature type="transmembrane region" description="Helical" evidence="6">
    <location>
        <begin position="86"/>
        <end position="105"/>
    </location>
</feature>
<gene>
    <name evidence="7" type="ORF">R1CP_19930</name>
</gene>
<evidence type="ECO:0000256" key="5">
    <source>
        <dbReference type="ARBA" id="ARBA00023136"/>
    </source>
</evidence>
<evidence type="ECO:0000256" key="3">
    <source>
        <dbReference type="ARBA" id="ARBA00022692"/>
    </source>
</evidence>
<proteinExistence type="predicted"/>
<feature type="transmembrane region" description="Helical" evidence="6">
    <location>
        <begin position="12"/>
        <end position="36"/>
    </location>
</feature>
<dbReference type="Proteomes" id="UP000186108">
    <property type="component" value="Chromosome"/>
</dbReference>
<keyword evidence="2" id="KW-1003">Cell membrane</keyword>
<feature type="transmembrane region" description="Helical" evidence="6">
    <location>
        <begin position="166"/>
        <end position="182"/>
    </location>
</feature>
<keyword evidence="3 6" id="KW-0812">Transmembrane</keyword>
<comment type="subcellular location">
    <subcellularLocation>
        <location evidence="1">Cell membrane</location>
        <topology evidence="1">Multi-pass membrane protein</topology>
    </subcellularLocation>
</comment>
<dbReference type="EMBL" id="CP009111">
    <property type="protein sequence ID" value="ANS28668.1"/>
    <property type="molecule type" value="Genomic_DNA"/>
</dbReference>
<keyword evidence="5 6" id="KW-0472">Membrane</keyword>
<feature type="transmembrane region" description="Helical" evidence="6">
    <location>
        <begin position="56"/>
        <end position="80"/>
    </location>
</feature>
<dbReference type="PATRIC" id="fig|37919.13.peg.4174"/>
<dbReference type="AlphaFoldDB" id="A0A1B1K7Y2"/>